<proteinExistence type="predicted"/>
<dbReference type="InterPro" id="IPR018076">
    <property type="entry name" value="T2SS_GspF_dom"/>
</dbReference>
<feature type="transmembrane region" description="Helical" evidence="6">
    <location>
        <begin position="6"/>
        <end position="24"/>
    </location>
</feature>
<keyword evidence="9" id="KW-1185">Reference proteome</keyword>
<dbReference type="PANTHER" id="PTHR35007">
    <property type="entry name" value="INTEGRAL MEMBRANE PROTEIN-RELATED"/>
    <property type="match status" value="1"/>
</dbReference>
<feature type="transmembrane region" description="Helical" evidence="6">
    <location>
        <begin position="276"/>
        <end position="297"/>
    </location>
</feature>
<reference evidence="8 9" key="1">
    <citation type="journal article" date="2009" name="Stand. Genomic Sci.">
        <title>Complete genome sequence of Eggerthella lenta type strain (IPP VPI 0255).</title>
        <authorList>
            <person name="Saunders E."/>
            <person name="Pukall R."/>
            <person name="Abt B."/>
            <person name="Lapidus A."/>
            <person name="Glavina Del Rio T."/>
            <person name="Copeland A."/>
            <person name="Tice H."/>
            <person name="Cheng J.F."/>
            <person name="Lucas S."/>
            <person name="Chen F."/>
            <person name="Nolan M."/>
            <person name="Bruce D."/>
            <person name="Goodwin L."/>
            <person name="Pitluck S."/>
            <person name="Ivanova N."/>
            <person name="Mavromatis K."/>
            <person name="Ovchinnikova G."/>
            <person name="Pati A."/>
            <person name="Chen A."/>
            <person name="Palaniappan K."/>
            <person name="Land M."/>
            <person name="Hauser L."/>
            <person name="Chang Y.J."/>
            <person name="Jeffries C.D."/>
            <person name="Chain P."/>
            <person name="Meincke L."/>
            <person name="Sims D."/>
            <person name="Brettin T."/>
            <person name="Detter J.C."/>
            <person name="Goker M."/>
            <person name="Bristow J."/>
            <person name="Eisen J.A."/>
            <person name="Markowitz V."/>
            <person name="Hugenholtz P."/>
            <person name="Kyrpides N.C."/>
            <person name="Klenk H.P."/>
            <person name="Han C."/>
        </authorList>
    </citation>
    <scope>NUCLEOTIDE SEQUENCE [LARGE SCALE GENOMIC DNA]</scope>
    <source>
        <strain evidence="9">ATCC 25559 / DSM 2243 / CCUG 17323 / JCM 9979 / KCTC 3265 / NCTC 11813 / VPI 0255 / 1899 B</strain>
    </source>
</reference>
<dbReference type="GO" id="GO:0005886">
    <property type="term" value="C:plasma membrane"/>
    <property type="evidence" value="ECO:0007669"/>
    <property type="project" value="UniProtKB-SubCell"/>
</dbReference>
<dbReference type="AlphaFoldDB" id="C8WHX9"/>
<protein>
    <submittedName>
        <fullName evidence="8">Type II secretion system protein</fullName>
    </submittedName>
</protein>
<evidence type="ECO:0000313" key="8">
    <source>
        <dbReference type="EMBL" id="ACV55720.1"/>
    </source>
</evidence>
<dbReference type="RefSeq" id="WP_015760763.1">
    <property type="nucleotide sequence ID" value="NC_013204.1"/>
</dbReference>
<dbReference type="EMBL" id="CP001726">
    <property type="protein sequence ID" value="ACV55720.1"/>
    <property type="molecule type" value="Genomic_DNA"/>
</dbReference>
<keyword evidence="2" id="KW-1003">Cell membrane</keyword>
<feature type="domain" description="Type II secretion system protein GspF" evidence="7">
    <location>
        <begin position="140"/>
        <end position="262"/>
    </location>
</feature>
<name>C8WHX9_EGGLE</name>
<feature type="transmembrane region" description="Helical" evidence="6">
    <location>
        <begin position="100"/>
        <end position="122"/>
    </location>
</feature>
<dbReference type="InterPro" id="IPR042094">
    <property type="entry name" value="T2SS_GspF_sf"/>
</dbReference>
<dbReference type="Pfam" id="PF00482">
    <property type="entry name" value="T2SSF"/>
    <property type="match status" value="1"/>
</dbReference>
<evidence type="ECO:0000256" key="6">
    <source>
        <dbReference type="SAM" id="Phobius"/>
    </source>
</evidence>
<dbReference type="eggNOG" id="COG4965">
    <property type="taxonomic scope" value="Bacteria"/>
</dbReference>
<sequence precursor="true">MNDLIGYVIVILALVCGMAGFVSARRLSVMERDRTFEQVEIYRGGRQRRRQLQRAQTKSGSRLEAMLLSAGMAISPAMFLVGVVIAGALLGAFLHGPLGGFGLLVGVAGAAAAAWALLLTAAKKRSMQFETQLASALPMISENLRGGSSFEMSISAVAQFMPEPIHSELQRVIEDVSNASISLPDAFERLAIRIQSSEAHLLATAVMIQKEGGGNLASVVDTIAETIARRIELKNKVRSSTANARFSAVFVAAVPFAVLAFFTYGSPGYMDNFYAWPFWPAVIIAAAVLDGIGLFLISRMYKFKAE</sequence>
<organism evidence="8 9">
    <name type="scientific">Eggerthella lenta (strain ATCC 25559 / DSM 2243 / CCUG 17323 / JCM 9979 / KCTC 3265 / NCTC 11813 / VPI 0255 / 1899 B)</name>
    <name type="common">Eubacterium lentum</name>
    <dbReference type="NCBI Taxonomy" id="479437"/>
    <lineage>
        <taxon>Bacteria</taxon>
        <taxon>Bacillati</taxon>
        <taxon>Actinomycetota</taxon>
        <taxon>Coriobacteriia</taxon>
        <taxon>Eggerthellales</taxon>
        <taxon>Eggerthellaceae</taxon>
        <taxon>Eggerthella</taxon>
    </lineage>
</organism>
<evidence type="ECO:0000256" key="3">
    <source>
        <dbReference type="ARBA" id="ARBA00022692"/>
    </source>
</evidence>
<evidence type="ECO:0000256" key="5">
    <source>
        <dbReference type="ARBA" id="ARBA00023136"/>
    </source>
</evidence>
<dbReference type="KEGG" id="ele:Elen_1755"/>
<evidence type="ECO:0000256" key="4">
    <source>
        <dbReference type="ARBA" id="ARBA00022989"/>
    </source>
</evidence>
<keyword evidence="5 6" id="KW-0472">Membrane</keyword>
<dbReference type="PANTHER" id="PTHR35007:SF1">
    <property type="entry name" value="PILUS ASSEMBLY PROTEIN"/>
    <property type="match status" value="1"/>
</dbReference>
<feature type="transmembrane region" description="Helical" evidence="6">
    <location>
        <begin position="67"/>
        <end position="94"/>
    </location>
</feature>
<dbReference type="HOGENOM" id="CLU_064305_0_1_11"/>
<keyword evidence="3 6" id="KW-0812">Transmembrane</keyword>
<feature type="transmembrane region" description="Helical" evidence="6">
    <location>
        <begin position="244"/>
        <end position="264"/>
    </location>
</feature>
<dbReference type="Gene3D" id="1.20.81.30">
    <property type="entry name" value="Type II secretion system (T2SS), domain F"/>
    <property type="match status" value="1"/>
</dbReference>
<dbReference type="STRING" id="479437.Elen_1755"/>
<gene>
    <name evidence="8" type="ordered locus">Elen_1755</name>
</gene>
<dbReference type="OrthoDB" id="597333at2"/>
<comment type="subcellular location">
    <subcellularLocation>
        <location evidence="1">Cell membrane</location>
        <topology evidence="1">Multi-pass membrane protein</topology>
    </subcellularLocation>
</comment>
<keyword evidence="4 6" id="KW-1133">Transmembrane helix</keyword>
<dbReference type="PaxDb" id="479437-Elen_1755"/>
<evidence type="ECO:0000256" key="2">
    <source>
        <dbReference type="ARBA" id="ARBA00022475"/>
    </source>
</evidence>
<dbReference type="Proteomes" id="UP000001377">
    <property type="component" value="Chromosome"/>
</dbReference>
<dbReference type="BioCyc" id="ELEN479437:G1GFY-1768-MONOMER"/>
<evidence type="ECO:0000313" key="9">
    <source>
        <dbReference type="Proteomes" id="UP000001377"/>
    </source>
</evidence>
<evidence type="ECO:0000256" key="1">
    <source>
        <dbReference type="ARBA" id="ARBA00004651"/>
    </source>
</evidence>
<accession>C8WHX9</accession>
<evidence type="ECO:0000259" key="7">
    <source>
        <dbReference type="Pfam" id="PF00482"/>
    </source>
</evidence>